<dbReference type="AlphaFoldDB" id="W5SAX2"/>
<name>W5SAX2_9SPIR</name>
<dbReference type="HOGENOM" id="CLU_020855_1_0_12"/>
<evidence type="ECO:0000256" key="1">
    <source>
        <dbReference type="SAM" id="Coils"/>
    </source>
</evidence>
<dbReference type="PROSITE" id="PS51257">
    <property type="entry name" value="PROKAR_LIPOPROTEIN"/>
    <property type="match status" value="1"/>
</dbReference>
<keyword evidence="1" id="KW-0175">Coiled coil</keyword>
<protein>
    <recommendedName>
        <fullName evidence="3">Lipoprotein</fullName>
    </recommendedName>
</protein>
<geneLocation type="plasmid" evidence="2">
    <name>unnamed</name>
</geneLocation>
<organism evidence="2">
    <name type="scientific">Borrelia nietonii YOR</name>
    <dbReference type="NCBI Taxonomy" id="1293576"/>
    <lineage>
        <taxon>Bacteria</taxon>
        <taxon>Pseudomonadati</taxon>
        <taxon>Spirochaetota</taxon>
        <taxon>Spirochaetia</taxon>
        <taxon>Spirochaetales</taxon>
        <taxon>Borreliaceae</taxon>
        <taxon>Borrelia</taxon>
        <taxon>Borrelia nietonii</taxon>
    </lineage>
</organism>
<gene>
    <name evidence="2" type="ORF">BHY_1134</name>
</gene>
<dbReference type="EMBL" id="CP004154">
    <property type="protein sequence ID" value="AHH04085.1"/>
    <property type="molecule type" value="Genomic_DNA"/>
</dbReference>
<sequence>MVKMRHHNLLLLLLLLIISCNLKSKEDDLLGTHLIKGKPFKVDFTGNKPINKGFVFKTPVGAAIPVGAAVPLGAAAPVDAAPAVGEQVKADSGEAVKEDVDGASKVVADKSIEVKLDELLSTFKLQDEERSVVNHIRSVLTDPAAGSVFNRTYTDDGFYNLINGFDVVKLKQVLGDINVVLAVQTEVIANIKGVKNEIAKQNLQDEFEPKRLKYIKDLKNLFHYAFPNSISLNVKFFSRDFLYTFTEIKKSSKGVLDLENLLAGLSGEDKKAIEHMHNSIVFENPSDQAYITKAEGKFYYLLSSLDTSEVKEIIKAHLNNLIERDQALKVIETISKEEYKQELLDEINKYDNHHVSWIRSVFWSYEQPYEFYESFTYKGGSVGFDSLRDKAAGFKEFEDLYAGKLSADELRVIEYIRSVVTNNDVDSDDYGDMLDDYEFNLLLGQLAFDRVKKIIEFHLNTHQAIAELEAMIKNVKEEGEKQRLTNDLNTGYKDFYPSKLKDLFKGSADDVYRQIIMDTYGNPYLDDLSLLQEEVRDLIKGEVL</sequence>
<evidence type="ECO:0000313" key="2">
    <source>
        <dbReference type="EMBL" id="AHH04085.1"/>
    </source>
</evidence>
<dbReference type="NCBIfam" id="NF047534">
    <property type="entry name" value="lipo_BTA121_dup"/>
    <property type="match status" value="3"/>
</dbReference>
<feature type="coiled-coil region" evidence="1">
    <location>
        <begin position="458"/>
        <end position="485"/>
    </location>
</feature>
<proteinExistence type="predicted"/>
<accession>W5SAX2</accession>
<reference evidence="2" key="1">
    <citation type="submission" date="2013-02" db="EMBL/GenBank/DDBJ databases">
        <title>Comparative genomics of Borrelia species.</title>
        <authorList>
            <person name="Schwan T.G."/>
            <person name="Raffel S.J."/>
            <person name="Porcella S.F."/>
        </authorList>
    </citation>
    <scope>NUCLEOTIDE SEQUENCE</scope>
    <source>
        <strain evidence="2">YOR</strain>
        <plasmid evidence="2">unnamed</plasmid>
    </source>
</reference>
<keyword evidence="2" id="KW-0614">Plasmid</keyword>
<evidence type="ECO:0008006" key="3">
    <source>
        <dbReference type="Google" id="ProtNLM"/>
    </source>
</evidence>